<organism evidence="3 4">
    <name type="scientific">Candidatus Roizmanbacteria bacterium RIFCSPHIGHO2_01_FULL_39_12c</name>
    <dbReference type="NCBI Taxonomy" id="1802031"/>
    <lineage>
        <taxon>Bacteria</taxon>
        <taxon>Candidatus Roizmaniibacteriota</taxon>
    </lineage>
</organism>
<sequence length="920" mass="102149">MTGNRQENKGKSWNGIINNAAALGLLFGQIKTLPNNFSLNQVPDRSPVGQTLRVRSRPEPRVSRNHNNKKVQVSPTIRPTISQNPRPQRLFPNGKRPDRIGGKHPRSSVPGKGISIPKDQLVKAASPNRINQSHTSPNLNSPRRPRELRSLNETNTVNSFTELFHRLGLDSEAQTLTEMLNYTPTSLFSIQAYALQILHTNTAQKALAETIINSDGQDLNAIAQSRFSELPVISNLLKLSRLDQDGISALELLTENISQLSADHGFKFNNNFIDYFNNNLKEFFDSLNDLLPTGFIGLNAAVALAFIKKRFPNIVKQIKSNKDIDPKLLAKLIAVNLFIAFLLLSCLPVSDANNTPTVTPHQSTIETLSTPDNILLNQISDARDQIINIASSIGSNIIYSTDQTLSDGERQVLNEFKSAQENYLAINEHKIGSDDISLADTQVIDAQLTNNQTGAPESVEFAFSTLNLSRDGIQTGNALTFQYRDNLGQIINCALTYSNQETFNGDVIKTFIAIPAITDSGSNPLPSFAIKFVYDNAEDSSPKAIYMIRPEQNGEQTIIILQGSSYQDQQNLNEITGINVAAKILISTPASPIGTTAPLPTEVPAAPADTPTTMPTEQPPMLPAQLNNQKVELIQAEDGTSQIRVLVDPNKFEGDPIIAEYVDGRWVSKNFILIRKPEYIEEIFNNPNVWQEKIYTFLDGEITSYPVVYQNPETKQYVSTADTGEELVQAYAVSPEIIGLSSEVDPLTGLSTLKFILLLKNKVLNIAPAALSYQPDKHTSEGVQEYANSLTLEQLTAFIHMVDGSTPYNRIDKVAYMVSYAFTDQLDAFVEQKKSVDPGVICYFLGGYRETGYLQQQIDFCTGQIYNPGRQIKSGEAIKSDMDPYLSYPQEGQIFDPSWLFNLPLFQTEKFWTQIGFIDW</sequence>
<reference evidence="3 4" key="1">
    <citation type="journal article" date="2016" name="Nat. Commun.">
        <title>Thousands of microbial genomes shed light on interconnected biogeochemical processes in an aquifer system.</title>
        <authorList>
            <person name="Anantharaman K."/>
            <person name="Brown C.T."/>
            <person name="Hug L.A."/>
            <person name="Sharon I."/>
            <person name="Castelle C.J."/>
            <person name="Probst A.J."/>
            <person name="Thomas B.C."/>
            <person name="Singh A."/>
            <person name="Wilkins M.J."/>
            <person name="Karaoz U."/>
            <person name="Brodie E.L."/>
            <person name="Williams K.H."/>
            <person name="Hubbard S.S."/>
            <person name="Banfield J.F."/>
        </authorList>
    </citation>
    <scope>NUCLEOTIDE SEQUENCE [LARGE SCALE GENOMIC DNA]</scope>
</reference>
<evidence type="ECO:0000313" key="4">
    <source>
        <dbReference type="Proteomes" id="UP000177208"/>
    </source>
</evidence>
<evidence type="ECO:0000256" key="1">
    <source>
        <dbReference type="SAM" id="MobiDB-lite"/>
    </source>
</evidence>
<feature type="compositionally biased region" description="Polar residues" evidence="1">
    <location>
        <begin position="128"/>
        <end position="141"/>
    </location>
</feature>
<gene>
    <name evidence="3" type="ORF">A2774_01855</name>
</gene>
<feature type="compositionally biased region" description="Polar residues" evidence="1">
    <location>
        <begin position="70"/>
        <end position="86"/>
    </location>
</feature>
<dbReference type="AlphaFoldDB" id="A0A1F7GBE2"/>
<dbReference type="EMBL" id="MFZG01000027">
    <property type="protein sequence ID" value="OGK16095.1"/>
    <property type="molecule type" value="Genomic_DNA"/>
</dbReference>
<comment type="caution">
    <text evidence="3">The sequence shown here is derived from an EMBL/GenBank/DDBJ whole genome shotgun (WGS) entry which is preliminary data.</text>
</comment>
<keyword evidence="2" id="KW-0812">Transmembrane</keyword>
<evidence type="ECO:0000256" key="2">
    <source>
        <dbReference type="SAM" id="Phobius"/>
    </source>
</evidence>
<protein>
    <submittedName>
        <fullName evidence="3">Uncharacterized protein</fullName>
    </submittedName>
</protein>
<keyword evidence="2" id="KW-1133">Transmembrane helix</keyword>
<feature type="transmembrane region" description="Helical" evidence="2">
    <location>
        <begin position="290"/>
        <end position="307"/>
    </location>
</feature>
<accession>A0A1F7GBE2</accession>
<dbReference type="Proteomes" id="UP000177208">
    <property type="component" value="Unassembled WGS sequence"/>
</dbReference>
<name>A0A1F7GBE2_9BACT</name>
<feature type="transmembrane region" description="Helical" evidence="2">
    <location>
        <begin position="328"/>
        <end position="350"/>
    </location>
</feature>
<proteinExistence type="predicted"/>
<feature type="region of interest" description="Disordered" evidence="1">
    <location>
        <begin position="41"/>
        <end position="115"/>
    </location>
</feature>
<feature type="region of interest" description="Disordered" evidence="1">
    <location>
        <begin position="127"/>
        <end position="146"/>
    </location>
</feature>
<keyword evidence="2" id="KW-0472">Membrane</keyword>
<evidence type="ECO:0000313" key="3">
    <source>
        <dbReference type="EMBL" id="OGK16095.1"/>
    </source>
</evidence>